<evidence type="ECO:0000256" key="1">
    <source>
        <dbReference type="ARBA" id="ARBA00001971"/>
    </source>
</evidence>
<protein>
    <submittedName>
        <fullName evidence="8">Cytochrome P450</fullName>
    </submittedName>
</protein>
<dbReference type="SUPFAM" id="SSF48264">
    <property type="entry name" value="Cytochrome P450"/>
    <property type="match status" value="1"/>
</dbReference>
<dbReference type="InterPro" id="IPR050529">
    <property type="entry name" value="CYP450_sterol_14alpha_dmase"/>
</dbReference>
<comment type="cofactor">
    <cofactor evidence="1 6">
        <name>heme</name>
        <dbReference type="ChEBI" id="CHEBI:30413"/>
    </cofactor>
</comment>
<evidence type="ECO:0000313" key="9">
    <source>
        <dbReference type="Proteomes" id="UP000235786"/>
    </source>
</evidence>
<organism evidence="8 9">
    <name type="scientific">Hyaloscypha variabilis (strain UAMH 11265 / GT02V1 / F)</name>
    <name type="common">Meliniomyces variabilis</name>
    <dbReference type="NCBI Taxonomy" id="1149755"/>
    <lineage>
        <taxon>Eukaryota</taxon>
        <taxon>Fungi</taxon>
        <taxon>Dikarya</taxon>
        <taxon>Ascomycota</taxon>
        <taxon>Pezizomycotina</taxon>
        <taxon>Leotiomycetes</taxon>
        <taxon>Helotiales</taxon>
        <taxon>Hyaloscyphaceae</taxon>
        <taxon>Hyaloscypha</taxon>
        <taxon>Hyaloscypha variabilis</taxon>
    </lineage>
</organism>
<evidence type="ECO:0000256" key="5">
    <source>
        <dbReference type="ARBA" id="ARBA00023004"/>
    </source>
</evidence>
<dbReference type="InterPro" id="IPR002403">
    <property type="entry name" value="Cyt_P450_E_grp-IV"/>
</dbReference>
<dbReference type="Gene3D" id="1.10.630.10">
    <property type="entry name" value="Cytochrome P450"/>
    <property type="match status" value="1"/>
</dbReference>
<dbReference type="InterPro" id="IPR001128">
    <property type="entry name" value="Cyt_P450"/>
</dbReference>
<evidence type="ECO:0000256" key="3">
    <source>
        <dbReference type="ARBA" id="ARBA00022617"/>
    </source>
</evidence>
<dbReference type="PANTHER" id="PTHR24304:SF2">
    <property type="entry name" value="24-HYDROXYCHOLESTEROL 7-ALPHA-HYDROXYLASE"/>
    <property type="match status" value="1"/>
</dbReference>
<dbReference type="GO" id="GO:0020037">
    <property type="term" value="F:heme binding"/>
    <property type="evidence" value="ECO:0007669"/>
    <property type="project" value="InterPro"/>
</dbReference>
<dbReference type="PANTHER" id="PTHR24304">
    <property type="entry name" value="CYTOCHROME P450 FAMILY 7"/>
    <property type="match status" value="1"/>
</dbReference>
<dbReference type="InterPro" id="IPR036396">
    <property type="entry name" value="Cyt_P450_sf"/>
</dbReference>
<keyword evidence="9" id="KW-1185">Reference proteome</keyword>
<dbReference type="Proteomes" id="UP000235786">
    <property type="component" value="Unassembled WGS sequence"/>
</dbReference>
<keyword evidence="5 6" id="KW-0408">Iron</keyword>
<dbReference type="STRING" id="1149755.A0A2J6R3D1"/>
<sequence length="623" mass="67775">MGADNVLALFKASRKVTTLDQTLIAMHNAFGSPESSREANSRDNTGVLAQPLPGSNDIGAHNRLFHIMHKTSNDNLTGSALAELASIFISNLAAELNTLDIGEEEWTDVSDFYAVVQKIVFNASTKALFGTYIFEIHPEITTEFWDAIRGRDRILGTLKQWHVAAHEHCDLNIEENQKAEREPYFGSKLVRDRLRGFSKIDGYEATALAAADLGLLWASVVPSPQSRKRILTVTVFRANANIVPIVGCTLLDTLARPSLLASVRSEIQACYSPSTSTSTSNLDMPTLLANPLLQSIYSEELRLRGATSLSRAPTHDLKIGDYIFPKDKVILVSGWHEQRDRSIWNEGPVNGTFHSVEEFWAERFIVHPENPFSGPRKPSSPPVSTRAKKVKEGEEQKSYYTTKPVEGSYVPYGVGLKICKGRFYAKQEALGSLALFLMMFDVEFVHAGPEGVPEPNMRVSISTSFYPAISAGLYLLVSISYRCVIGVASASTSVPGFTGSKAPLYACPGPPFCPIAGDFLFRLKNQNAPKAARITTSPAIPPPIPAFAPLDSPLEGVFVPVFVGAEPEVVGPVPDPVLCAEEEEEEEVVEAAKLYPSTGTAIMSASSVKVVVAEVKEFVAGEA</sequence>
<feature type="binding site" description="axial binding residue" evidence="6">
    <location>
        <position position="419"/>
    </location>
    <ligand>
        <name>heme</name>
        <dbReference type="ChEBI" id="CHEBI:30413"/>
    </ligand>
    <ligandPart>
        <name>Fe</name>
        <dbReference type="ChEBI" id="CHEBI:18248"/>
    </ligandPart>
</feature>
<keyword evidence="3 6" id="KW-0349">Heme</keyword>
<proteinExistence type="inferred from homology"/>
<reference evidence="8 9" key="1">
    <citation type="submission" date="2016-04" db="EMBL/GenBank/DDBJ databases">
        <title>A degradative enzymes factory behind the ericoid mycorrhizal symbiosis.</title>
        <authorList>
            <consortium name="DOE Joint Genome Institute"/>
            <person name="Martino E."/>
            <person name="Morin E."/>
            <person name="Grelet G."/>
            <person name="Kuo A."/>
            <person name="Kohler A."/>
            <person name="Daghino S."/>
            <person name="Barry K."/>
            <person name="Choi C."/>
            <person name="Cichocki N."/>
            <person name="Clum A."/>
            <person name="Copeland A."/>
            <person name="Hainaut M."/>
            <person name="Haridas S."/>
            <person name="Labutti K."/>
            <person name="Lindquist E."/>
            <person name="Lipzen A."/>
            <person name="Khouja H.-R."/>
            <person name="Murat C."/>
            <person name="Ohm R."/>
            <person name="Olson A."/>
            <person name="Spatafora J."/>
            <person name="Veneault-Fourrey C."/>
            <person name="Henrissat B."/>
            <person name="Grigoriev I."/>
            <person name="Martin F."/>
            <person name="Perotto S."/>
        </authorList>
    </citation>
    <scope>NUCLEOTIDE SEQUENCE [LARGE SCALE GENOMIC DNA]</scope>
    <source>
        <strain evidence="8 9">F</strain>
    </source>
</reference>
<evidence type="ECO:0000313" key="8">
    <source>
        <dbReference type="EMBL" id="PMD32989.1"/>
    </source>
</evidence>
<dbReference type="Pfam" id="PF00067">
    <property type="entry name" value="p450"/>
    <property type="match status" value="1"/>
</dbReference>
<accession>A0A2J6R3D1</accession>
<dbReference type="GO" id="GO:0005506">
    <property type="term" value="F:iron ion binding"/>
    <property type="evidence" value="ECO:0007669"/>
    <property type="project" value="InterPro"/>
</dbReference>
<dbReference type="AlphaFoldDB" id="A0A2J6R3D1"/>
<dbReference type="GO" id="GO:0008395">
    <property type="term" value="F:steroid hydroxylase activity"/>
    <property type="evidence" value="ECO:0007669"/>
    <property type="project" value="TreeGrafter"/>
</dbReference>
<evidence type="ECO:0000256" key="2">
    <source>
        <dbReference type="ARBA" id="ARBA00010617"/>
    </source>
</evidence>
<dbReference type="GO" id="GO:0016705">
    <property type="term" value="F:oxidoreductase activity, acting on paired donors, with incorporation or reduction of molecular oxygen"/>
    <property type="evidence" value="ECO:0007669"/>
    <property type="project" value="InterPro"/>
</dbReference>
<gene>
    <name evidence="8" type="ORF">L207DRAFT_535696</name>
</gene>
<keyword evidence="4 6" id="KW-0479">Metal-binding</keyword>
<dbReference type="EMBL" id="KZ613957">
    <property type="protein sequence ID" value="PMD32989.1"/>
    <property type="molecule type" value="Genomic_DNA"/>
</dbReference>
<evidence type="ECO:0000256" key="7">
    <source>
        <dbReference type="SAM" id="MobiDB-lite"/>
    </source>
</evidence>
<comment type="similarity">
    <text evidence="2">Belongs to the cytochrome P450 family.</text>
</comment>
<evidence type="ECO:0000256" key="6">
    <source>
        <dbReference type="PIRSR" id="PIRSR602403-1"/>
    </source>
</evidence>
<feature type="region of interest" description="Disordered" evidence="7">
    <location>
        <begin position="371"/>
        <end position="395"/>
    </location>
</feature>
<evidence type="ECO:0000256" key="4">
    <source>
        <dbReference type="ARBA" id="ARBA00022723"/>
    </source>
</evidence>
<name>A0A2J6R3D1_HYAVF</name>
<dbReference type="OrthoDB" id="1470350at2759"/>
<dbReference type="PRINTS" id="PR00465">
    <property type="entry name" value="EP450IV"/>
</dbReference>